<feature type="repeat" description="ANK" evidence="1">
    <location>
        <begin position="255"/>
        <end position="287"/>
    </location>
</feature>
<evidence type="ECO:0000313" key="3">
    <source>
        <dbReference type="EMBL" id="CAG7785048.1"/>
    </source>
</evidence>
<reference evidence="3" key="1">
    <citation type="submission" date="2021-06" db="EMBL/GenBank/DDBJ databases">
        <authorList>
            <person name="Hodson N. C."/>
            <person name="Mongue J. A."/>
            <person name="Jaron S. K."/>
        </authorList>
    </citation>
    <scope>NUCLEOTIDE SEQUENCE</scope>
</reference>
<dbReference type="SMART" id="SM00248">
    <property type="entry name" value="ANK"/>
    <property type="match status" value="7"/>
</dbReference>
<sequence>MPSGCILKPLQRELADQIVRLAHPDDLRILLACGAKVNETVTQGLKPIHYAVWQRHKEAVNLLLVRGCDVNAIDETGSSALHLASERGFIDMMQILLDHGAKTDYREDLEEGVLFPRTTFCEEPLRLAIKNNHYDAARLLLERGANPNARYFFGSEINLISPVDVTFLDLLLTYGADPDSRDRSGLTPLMKACRLPHAIESVLCLISHEANVNAMTDERHDFRTVLHYAVISGSYETVSLLLKQGAAVNFPPDYQKPTPLDIAILTGDVNLVKMLIDAGANVNASSPIIGSPLHVASADNIPNRLAIMRVLLESGAEPNKMIVSDDGTALKPVLGEYLSSNEVIDKSVVALLMRHGAKVILKSQFRDPRGILNCLQNVGPQEEIMMELLEAAESFDPPMIRRCPSLTTELKSIALTKSKNPCSLKHQVRLYLWKFLGSKLPGRIDEIFLPRTLGLYLLFQMN</sequence>
<dbReference type="PROSITE" id="PS50088">
    <property type="entry name" value="ANK_REPEAT"/>
    <property type="match status" value="5"/>
</dbReference>
<dbReference type="EMBL" id="CAJVCH010287937">
    <property type="protein sequence ID" value="CAG7785048.1"/>
    <property type="molecule type" value="Genomic_DNA"/>
</dbReference>
<proteinExistence type="predicted"/>
<feature type="repeat" description="ANK" evidence="1">
    <location>
        <begin position="76"/>
        <end position="108"/>
    </location>
</feature>
<feature type="repeat" description="ANK" evidence="1">
    <location>
        <begin position="221"/>
        <end position="253"/>
    </location>
</feature>
<feature type="repeat" description="ANK" evidence="1">
    <location>
        <begin position="43"/>
        <end position="75"/>
    </location>
</feature>
<dbReference type="PANTHER" id="PTHR24198">
    <property type="entry name" value="ANKYRIN REPEAT AND PROTEIN KINASE DOMAIN-CONTAINING PROTEIN"/>
    <property type="match status" value="1"/>
</dbReference>
<keyword evidence="1" id="KW-0040">ANK repeat</keyword>
<protein>
    <recommendedName>
        <fullName evidence="2">SOCS box domain-containing protein</fullName>
    </recommendedName>
</protein>
<name>A0A8J2KA42_9HEXA</name>
<evidence type="ECO:0000259" key="2">
    <source>
        <dbReference type="Pfam" id="PF07525"/>
    </source>
</evidence>
<feature type="domain" description="SOCS box" evidence="2">
    <location>
        <begin position="420"/>
        <end position="458"/>
    </location>
</feature>
<dbReference type="OrthoDB" id="366390at2759"/>
<accession>A0A8J2KA42</accession>
<comment type="caution">
    <text evidence="3">The sequence shown here is derived from an EMBL/GenBank/DDBJ whole genome shotgun (WGS) entry which is preliminary data.</text>
</comment>
<keyword evidence="4" id="KW-1185">Reference proteome</keyword>
<dbReference type="PANTHER" id="PTHR24198:SF165">
    <property type="entry name" value="ANKYRIN REPEAT-CONTAINING PROTEIN-RELATED"/>
    <property type="match status" value="1"/>
</dbReference>
<dbReference type="InterPro" id="IPR002110">
    <property type="entry name" value="Ankyrin_rpt"/>
</dbReference>
<dbReference type="Pfam" id="PF07525">
    <property type="entry name" value="SOCS_box"/>
    <property type="match status" value="1"/>
</dbReference>
<dbReference type="InterPro" id="IPR001496">
    <property type="entry name" value="SOCS_box"/>
</dbReference>
<evidence type="ECO:0000256" key="1">
    <source>
        <dbReference type="PROSITE-ProRule" id="PRU00023"/>
    </source>
</evidence>
<dbReference type="PROSITE" id="PS50297">
    <property type="entry name" value="ANK_REP_REGION"/>
    <property type="match status" value="5"/>
</dbReference>
<gene>
    <name evidence="3" type="ORF">AFUS01_LOCUS23699</name>
</gene>
<organism evidence="3 4">
    <name type="scientific">Allacma fusca</name>
    <dbReference type="NCBI Taxonomy" id="39272"/>
    <lineage>
        <taxon>Eukaryota</taxon>
        <taxon>Metazoa</taxon>
        <taxon>Ecdysozoa</taxon>
        <taxon>Arthropoda</taxon>
        <taxon>Hexapoda</taxon>
        <taxon>Collembola</taxon>
        <taxon>Symphypleona</taxon>
        <taxon>Sminthuridae</taxon>
        <taxon>Allacma</taxon>
    </lineage>
</organism>
<dbReference type="Pfam" id="PF12796">
    <property type="entry name" value="Ank_2"/>
    <property type="match status" value="2"/>
</dbReference>
<evidence type="ECO:0000313" key="4">
    <source>
        <dbReference type="Proteomes" id="UP000708208"/>
    </source>
</evidence>
<feature type="repeat" description="ANK" evidence="1">
    <location>
        <begin position="124"/>
        <end position="152"/>
    </location>
</feature>
<dbReference type="Proteomes" id="UP000708208">
    <property type="component" value="Unassembled WGS sequence"/>
</dbReference>
<dbReference type="Pfam" id="PF00023">
    <property type="entry name" value="Ank"/>
    <property type="match status" value="2"/>
</dbReference>
<dbReference type="AlphaFoldDB" id="A0A8J2KA42"/>